<feature type="domain" description="Mitochondrial apoptosis-inducing factor C-terminal" evidence="13">
    <location>
        <begin position="486"/>
        <end position="527"/>
    </location>
</feature>
<accession>A0AAV7JB89</accession>
<keyword evidence="6" id="KW-0274">FAD</keyword>
<comment type="cofactor">
    <cofactor evidence="1">
        <name>FAD</name>
        <dbReference type="ChEBI" id="CHEBI:57692"/>
    </cofactor>
</comment>
<evidence type="ECO:0000256" key="11">
    <source>
        <dbReference type="ARBA" id="ARBA00047786"/>
    </source>
</evidence>
<evidence type="ECO:0000256" key="6">
    <source>
        <dbReference type="ARBA" id="ARBA00022827"/>
    </source>
</evidence>
<keyword evidence="4" id="KW-0285">Flavoprotein</keyword>
<dbReference type="Pfam" id="PF14721">
    <property type="entry name" value="AIF_C"/>
    <property type="match status" value="2"/>
</dbReference>
<dbReference type="InterPro" id="IPR029324">
    <property type="entry name" value="AIF_C"/>
</dbReference>
<dbReference type="Pfam" id="PF07992">
    <property type="entry name" value="Pyr_redox_2"/>
    <property type="match status" value="1"/>
</dbReference>
<comment type="similarity">
    <text evidence="3">Belongs to the FAD-dependent oxidoreductase family.</text>
</comment>
<protein>
    <submittedName>
        <fullName evidence="14">Programmed cell death 8/apoptosis inducing factor</fullName>
    </submittedName>
</protein>
<comment type="subcellular location">
    <subcellularLocation>
        <location evidence="2">Mitochondrion</location>
    </subcellularLocation>
</comment>
<dbReference type="InterPro" id="IPR050446">
    <property type="entry name" value="FAD-oxidoreductase/Apoptosis"/>
</dbReference>
<evidence type="ECO:0000256" key="9">
    <source>
        <dbReference type="ARBA" id="ARBA00023027"/>
    </source>
</evidence>
<gene>
    <name evidence="14" type="ORF">LOD99_13164</name>
</gene>
<dbReference type="PRINTS" id="PR00368">
    <property type="entry name" value="FADPNR"/>
</dbReference>
<dbReference type="InterPro" id="IPR023753">
    <property type="entry name" value="FAD/NAD-binding_dom"/>
</dbReference>
<evidence type="ECO:0000313" key="15">
    <source>
        <dbReference type="Proteomes" id="UP001165289"/>
    </source>
</evidence>
<feature type="domain" description="FAD/NAD(P)-binding" evidence="12">
    <location>
        <begin position="103"/>
        <end position="428"/>
    </location>
</feature>
<dbReference type="PANTHER" id="PTHR43557">
    <property type="entry name" value="APOPTOSIS-INDUCING FACTOR 1"/>
    <property type="match status" value="1"/>
</dbReference>
<evidence type="ECO:0000256" key="4">
    <source>
        <dbReference type="ARBA" id="ARBA00022630"/>
    </source>
</evidence>
<evidence type="ECO:0000256" key="7">
    <source>
        <dbReference type="ARBA" id="ARBA00022946"/>
    </source>
</evidence>
<evidence type="ECO:0000259" key="12">
    <source>
        <dbReference type="Pfam" id="PF07992"/>
    </source>
</evidence>
<organism evidence="14 15">
    <name type="scientific">Oopsacas minuta</name>
    <dbReference type="NCBI Taxonomy" id="111878"/>
    <lineage>
        <taxon>Eukaryota</taxon>
        <taxon>Metazoa</taxon>
        <taxon>Porifera</taxon>
        <taxon>Hexactinellida</taxon>
        <taxon>Hexasterophora</taxon>
        <taxon>Lyssacinosida</taxon>
        <taxon>Leucopsacidae</taxon>
        <taxon>Oopsacas</taxon>
    </lineage>
</organism>
<dbReference type="Gene3D" id="3.50.50.60">
    <property type="entry name" value="FAD/NAD(P)-binding domain"/>
    <property type="match status" value="2"/>
</dbReference>
<dbReference type="AlphaFoldDB" id="A0AAV7JB89"/>
<evidence type="ECO:0000256" key="3">
    <source>
        <dbReference type="ARBA" id="ARBA00006442"/>
    </source>
</evidence>
<dbReference type="InterPro" id="IPR036188">
    <property type="entry name" value="FAD/NAD-bd_sf"/>
</dbReference>
<dbReference type="GO" id="GO:0033108">
    <property type="term" value="P:mitochondrial respiratory chain complex assembly"/>
    <property type="evidence" value="ECO:0007669"/>
    <property type="project" value="TreeGrafter"/>
</dbReference>
<evidence type="ECO:0000256" key="8">
    <source>
        <dbReference type="ARBA" id="ARBA00023002"/>
    </source>
</evidence>
<keyword evidence="8" id="KW-0560">Oxidoreductase</keyword>
<evidence type="ECO:0000256" key="2">
    <source>
        <dbReference type="ARBA" id="ARBA00004173"/>
    </source>
</evidence>
<keyword evidence="9" id="KW-0520">NAD</keyword>
<dbReference type="PRINTS" id="PR00411">
    <property type="entry name" value="PNDRDTASEI"/>
</dbReference>
<evidence type="ECO:0000256" key="10">
    <source>
        <dbReference type="ARBA" id="ARBA00023128"/>
    </source>
</evidence>
<dbReference type="Proteomes" id="UP001165289">
    <property type="component" value="Unassembled WGS sequence"/>
</dbReference>
<dbReference type="GO" id="GO:0005739">
    <property type="term" value="C:mitochondrion"/>
    <property type="evidence" value="ECO:0007669"/>
    <property type="project" value="UniProtKB-SubCell"/>
</dbReference>
<evidence type="ECO:0000313" key="14">
    <source>
        <dbReference type="EMBL" id="KAI6645906.1"/>
    </source>
</evidence>
<dbReference type="SMART" id="SM01353">
    <property type="entry name" value="AIF_C"/>
    <property type="match status" value="1"/>
</dbReference>
<dbReference type="GO" id="GO:0046983">
    <property type="term" value="F:protein dimerization activity"/>
    <property type="evidence" value="ECO:0007669"/>
    <property type="project" value="InterPro"/>
</dbReference>
<dbReference type="InterPro" id="IPR016156">
    <property type="entry name" value="FAD/NAD-linked_Rdtase_dimer_sf"/>
</dbReference>
<comment type="caution">
    <text evidence="14">The sequence shown here is derived from an EMBL/GenBank/DDBJ whole genome shotgun (WGS) entry which is preliminary data.</text>
</comment>
<keyword evidence="10" id="KW-0496">Mitochondrion</keyword>
<dbReference type="SUPFAM" id="SSF51905">
    <property type="entry name" value="FAD/NAD(P)-binding domain"/>
    <property type="match status" value="1"/>
</dbReference>
<dbReference type="Gene3D" id="3.30.390.30">
    <property type="match status" value="1"/>
</dbReference>
<evidence type="ECO:0000256" key="1">
    <source>
        <dbReference type="ARBA" id="ARBA00001974"/>
    </source>
</evidence>
<name>A0AAV7JB89_9METZ</name>
<keyword evidence="7" id="KW-0809">Transit peptide</keyword>
<dbReference type="PANTHER" id="PTHR43557:SF4">
    <property type="entry name" value="APOPTOSIS-INDUCING FACTOR 1, MITOCHONDRIAL"/>
    <property type="match status" value="1"/>
</dbReference>
<dbReference type="SUPFAM" id="SSF55424">
    <property type="entry name" value="FAD/NAD-linked reductases, dimerisation (C-terminal) domain"/>
    <property type="match status" value="1"/>
</dbReference>
<comment type="catalytic activity">
    <reaction evidence="11">
        <text>A + NADH + H(+) = AH2 + NAD(+)</text>
        <dbReference type="Rhea" id="RHEA:11356"/>
        <dbReference type="ChEBI" id="CHEBI:13193"/>
        <dbReference type="ChEBI" id="CHEBI:15378"/>
        <dbReference type="ChEBI" id="CHEBI:17499"/>
        <dbReference type="ChEBI" id="CHEBI:57540"/>
        <dbReference type="ChEBI" id="CHEBI:57945"/>
    </reaction>
</comment>
<keyword evidence="15" id="KW-1185">Reference proteome</keyword>
<dbReference type="GO" id="GO:0071949">
    <property type="term" value="F:FAD binding"/>
    <property type="evidence" value="ECO:0007669"/>
    <property type="project" value="TreeGrafter"/>
</dbReference>
<dbReference type="GO" id="GO:0016174">
    <property type="term" value="F:NAD(P)H oxidase H2O2-forming activity"/>
    <property type="evidence" value="ECO:0007669"/>
    <property type="project" value="TreeGrafter"/>
</dbReference>
<keyword evidence="5" id="KW-0053">Apoptosis</keyword>
<evidence type="ECO:0000256" key="5">
    <source>
        <dbReference type="ARBA" id="ARBA00022703"/>
    </source>
</evidence>
<dbReference type="GO" id="GO:0006915">
    <property type="term" value="P:apoptotic process"/>
    <property type="evidence" value="ECO:0007669"/>
    <property type="project" value="UniProtKB-KW"/>
</dbReference>
<proteinExistence type="inferred from homology"/>
<dbReference type="EMBL" id="JAKMXF010000365">
    <property type="protein sequence ID" value="KAI6645906.1"/>
    <property type="molecule type" value="Genomic_DNA"/>
</dbReference>
<sequence length="548" mass="60722">MYRVLRTRITSFKLLKSSRSLRLLSTTSPNPLPNPWLIGGVCAAVLGGGIIYYKSRGSTATHVDSIVHPSVVSAKSSHLPSEPEEPEYDPVTSNLPELPGYVQYLLVGGGTASQTCAEEILKNDPGAKILIITEEEYRPYRRPPLSKYLWNSDDKNLINNLKYAFGPDEYPIFYKSASSYSPPSLITIDPPTPVLSLSTGHRVKEIDSENKYVTLANGWEIFFDKCLLATGGKPGSLKLFSDDVIKPFVSTYRSAKDFLTLVEGVREKDVLLVGGGFLGSELAVSLAQKKSRGQCGRVLQVYPEAGNMGLVFPKDLSRWATEKVKQEGVEVYPGNYVESVYKYRGRIHAVTSEGDELVVDKVVLAVGILPCTELAESGNFEVDTKYGGYKVNQEMQIRSDIWAAGDVACFYDPLLGNRRVEHHDHATVSGKIAGENMSRSGARVSYDHQSMFWCDIGKDIAFEAIGLCDSSLPVVSFWRTNGYAKPEISKTDSYGKGLVFYLKEGIISGIICMNLKNRISAGRDILSERYTDEDFEEVVRKMKLFEDK</sequence>
<evidence type="ECO:0000259" key="13">
    <source>
        <dbReference type="Pfam" id="PF14721"/>
    </source>
</evidence>
<reference evidence="14 15" key="1">
    <citation type="journal article" date="2023" name="BMC Biol.">
        <title>The compact genome of the sponge Oopsacas minuta (Hexactinellida) is lacking key metazoan core genes.</title>
        <authorList>
            <person name="Santini S."/>
            <person name="Schenkelaars Q."/>
            <person name="Jourda C."/>
            <person name="Duchesne M."/>
            <person name="Belahbib H."/>
            <person name="Rocher C."/>
            <person name="Selva M."/>
            <person name="Riesgo A."/>
            <person name="Vervoort M."/>
            <person name="Leys S.P."/>
            <person name="Kodjabachian L."/>
            <person name="Le Bivic A."/>
            <person name="Borchiellini C."/>
            <person name="Claverie J.M."/>
            <person name="Renard E."/>
        </authorList>
    </citation>
    <scope>NUCLEOTIDE SEQUENCE [LARGE SCALE GENOMIC DNA]</scope>
    <source>
        <strain evidence="14">SPO-2</strain>
    </source>
</reference>
<feature type="domain" description="Mitochondrial apoptosis-inducing factor C-terminal" evidence="13">
    <location>
        <begin position="433"/>
        <end position="480"/>
    </location>
</feature>